<dbReference type="RefSeq" id="WP_008541108.1">
    <property type="nucleotide sequence ID" value="NZ_JH604887.1"/>
</dbReference>
<reference evidence="1 2" key="1">
    <citation type="submission" date="2011-11" db="EMBL/GenBank/DDBJ databases">
        <authorList>
            <person name="Weinstock G."/>
            <person name="Sodergren E."/>
            <person name="Clifton S."/>
            <person name="Fulton L."/>
            <person name="Fulton B."/>
            <person name="Courtney L."/>
            <person name="Fronick C."/>
            <person name="Harrison M."/>
            <person name="Strong C."/>
            <person name="Farmer C."/>
            <person name="Delahaunty K."/>
            <person name="Markovic C."/>
            <person name="Hall O."/>
            <person name="Minx P."/>
            <person name="Tomlinson C."/>
            <person name="Mitreva M."/>
            <person name="Hou S."/>
            <person name="Chen J."/>
            <person name="Wollam A."/>
            <person name="Pepin K.H."/>
            <person name="Johnson M."/>
            <person name="Bhonagiri V."/>
            <person name="Zhang X."/>
            <person name="Suruliraj S."/>
            <person name="Warren W."/>
            <person name="Chinwalla A."/>
            <person name="Mardis E.R."/>
            <person name="Wilson R.K."/>
        </authorList>
    </citation>
    <scope>NUCLEOTIDE SEQUENCE [LARGE SCALE GENOMIC DNA]</scope>
    <source>
        <strain evidence="1 2">YIT 11816</strain>
    </source>
</reference>
<dbReference type="Proteomes" id="UP000004956">
    <property type="component" value="Unassembled WGS sequence"/>
</dbReference>
<protein>
    <recommendedName>
        <fullName evidence="3">Polynucleotide kinase</fullName>
    </recommendedName>
</protein>
<organism evidence="1 2">
    <name type="scientific">Sutterella parvirubra YIT 11816</name>
    <dbReference type="NCBI Taxonomy" id="762967"/>
    <lineage>
        <taxon>Bacteria</taxon>
        <taxon>Pseudomonadati</taxon>
        <taxon>Pseudomonadota</taxon>
        <taxon>Betaproteobacteria</taxon>
        <taxon>Burkholderiales</taxon>
        <taxon>Sutterellaceae</taxon>
        <taxon>Sutterella</taxon>
    </lineage>
</organism>
<sequence>MTVVPCDLRLSPLNHTWVLDFDGTLVRHNGHKRGEDEWLPGALEFLRSIPEGDLVILLTAREETYRERTEAFIRAAGVRVDAVHFNVPMGERILINDTKPSGLTCAHAVAPTRDEGLEGLRIVIDP</sequence>
<dbReference type="AlphaFoldDB" id="H3KCU5"/>
<name>H3KCU5_9BURK</name>
<evidence type="ECO:0000313" key="1">
    <source>
        <dbReference type="EMBL" id="EHY32059.1"/>
    </source>
</evidence>
<dbReference type="PATRIC" id="fig|762967.3.peg.453"/>
<dbReference type="EMBL" id="AFBQ01000064">
    <property type="protein sequence ID" value="EHY32059.1"/>
    <property type="molecule type" value="Genomic_DNA"/>
</dbReference>
<dbReference type="InterPro" id="IPR036412">
    <property type="entry name" value="HAD-like_sf"/>
</dbReference>
<evidence type="ECO:0000313" key="2">
    <source>
        <dbReference type="Proteomes" id="UP000004956"/>
    </source>
</evidence>
<accession>H3KCU5</accession>
<dbReference type="OrthoDB" id="5325692at2"/>
<keyword evidence="2" id="KW-1185">Reference proteome</keyword>
<dbReference type="HOGENOM" id="CLU_134963_0_0_4"/>
<proteinExistence type="predicted"/>
<dbReference type="Gene3D" id="3.40.50.1000">
    <property type="entry name" value="HAD superfamily/HAD-like"/>
    <property type="match status" value="1"/>
</dbReference>
<comment type="caution">
    <text evidence="1">The sequence shown here is derived from an EMBL/GenBank/DDBJ whole genome shotgun (WGS) entry which is preliminary data.</text>
</comment>
<dbReference type="InterPro" id="IPR023214">
    <property type="entry name" value="HAD_sf"/>
</dbReference>
<dbReference type="SUPFAM" id="SSF56784">
    <property type="entry name" value="HAD-like"/>
    <property type="match status" value="1"/>
</dbReference>
<evidence type="ECO:0008006" key="3">
    <source>
        <dbReference type="Google" id="ProtNLM"/>
    </source>
</evidence>
<gene>
    <name evidence="1" type="ORF">HMPREF9440_00549</name>
</gene>